<reference evidence="3 4" key="1">
    <citation type="submission" date="2020-06" db="EMBL/GenBank/DDBJ databases">
        <title>Altererythrobacter sp. HHU K3-1.</title>
        <authorList>
            <person name="Zhang D."/>
            <person name="Xue H."/>
        </authorList>
    </citation>
    <scope>NUCLEOTIDE SEQUENCE [LARGE SCALE GENOMIC DNA]</scope>
    <source>
        <strain evidence="3 4">HHU K3-1</strain>
    </source>
</reference>
<dbReference type="Proteomes" id="UP000561438">
    <property type="component" value="Unassembled WGS sequence"/>
</dbReference>
<dbReference type="Pfam" id="PF04264">
    <property type="entry name" value="YceI"/>
    <property type="match status" value="1"/>
</dbReference>
<feature type="domain" description="Lipid/polyisoprenoid-binding YceI-like" evidence="2">
    <location>
        <begin position="44"/>
        <end position="215"/>
    </location>
</feature>
<sequence length="217" mass="22779">MKLPHIILAGAASVSVLSVAAVNAQGGPTEAPGMVDPSKVSGGTYTADPAHSLVEWRVNHFGFNDYLGLFGDVDGTLTIDPENPGEASVEMTIPIASVTVPSEGLRDHLLRAGEDGAEPDFFGPEPAPATYRSTNVEISPGGMTAYVDGNLTMNGITKPVRLYARFTGAGTNPMSDVETIGFEGQGSIKRSEFGIDYALPMVGDVVDIEFSVAFEKK</sequence>
<dbReference type="RefSeq" id="WP_176266018.1">
    <property type="nucleotide sequence ID" value="NZ_JABWGV010000001.1"/>
</dbReference>
<feature type="chain" id="PRO_5032303836" evidence="1">
    <location>
        <begin position="21"/>
        <end position="217"/>
    </location>
</feature>
<dbReference type="InterPro" id="IPR036761">
    <property type="entry name" value="TTHA0802/YceI-like_sf"/>
</dbReference>
<organism evidence="3 4">
    <name type="scientific">Qipengyuania atrilutea</name>
    <dbReference type="NCBI Taxonomy" id="2744473"/>
    <lineage>
        <taxon>Bacteria</taxon>
        <taxon>Pseudomonadati</taxon>
        <taxon>Pseudomonadota</taxon>
        <taxon>Alphaproteobacteria</taxon>
        <taxon>Sphingomonadales</taxon>
        <taxon>Erythrobacteraceae</taxon>
        <taxon>Qipengyuania</taxon>
    </lineage>
</organism>
<accession>A0A850H192</accession>
<keyword evidence="1" id="KW-0732">Signal</keyword>
<protein>
    <submittedName>
        <fullName evidence="3">YceI family protein</fullName>
    </submittedName>
</protein>
<evidence type="ECO:0000313" key="3">
    <source>
        <dbReference type="EMBL" id="NVD43713.1"/>
    </source>
</evidence>
<dbReference type="AlphaFoldDB" id="A0A850H192"/>
<evidence type="ECO:0000313" key="4">
    <source>
        <dbReference type="Proteomes" id="UP000561438"/>
    </source>
</evidence>
<proteinExistence type="predicted"/>
<evidence type="ECO:0000256" key="1">
    <source>
        <dbReference type="SAM" id="SignalP"/>
    </source>
</evidence>
<feature type="signal peptide" evidence="1">
    <location>
        <begin position="1"/>
        <end position="20"/>
    </location>
</feature>
<dbReference type="Gene3D" id="2.40.128.110">
    <property type="entry name" value="Lipid/polyisoprenoid-binding, YceI-like"/>
    <property type="match status" value="1"/>
</dbReference>
<dbReference type="PANTHER" id="PTHR34406:SF1">
    <property type="entry name" value="PROTEIN YCEI"/>
    <property type="match status" value="1"/>
</dbReference>
<keyword evidence="4" id="KW-1185">Reference proteome</keyword>
<dbReference type="PANTHER" id="PTHR34406">
    <property type="entry name" value="PROTEIN YCEI"/>
    <property type="match status" value="1"/>
</dbReference>
<dbReference type="SMART" id="SM00867">
    <property type="entry name" value="YceI"/>
    <property type="match status" value="1"/>
</dbReference>
<dbReference type="InterPro" id="IPR007372">
    <property type="entry name" value="Lipid/polyisoprenoid-bd_YceI"/>
</dbReference>
<dbReference type="EMBL" id="JABWGV010000001">
    <property type="protein sequence ID" value="NVD43713.1"/>
    <property type="molecule type" value="Genomic_DNA"/>
</dbReference>
<gene>
    <name evidence="3" type="ORF">HUV48_01615</name>
</gene>
<evidence type="ECO:0000259" key="2">
    <source>
        <dbReference type="SMART" id="SM00867"/>
    </source>
</evidence>
<comment type="caution">
    <text evidence="3">The sequence shown here is derived from an EMBL/GenBank/DDBJ whole genome shotgun (WGS) entry which is preliminary data.</text>
</comment>
<dbReference type="SUPFAM" id="SSF101874">
    <property type="entry name" value="YceI-like"/>
    <property type="match status" value="1"/>
</dbReference>
<name>A0A850H192_9SPHN</name>